<proteinExistence type="predicted"/>
<gene>
    <name evidence="2" type="ORF">ACFQ0F_04240</name>
</gene>
<comment type="caution">
    <text evidence="2">The sequence shown here is derived from an EMBL/GenBank/DDBJ whole genome shotgun (WGS) entry which is preliminary data.</text>
</comment>
<feature type="transmembrane region" description="Helical" evidence="1">
    <location>
        <begin position="90"/>
        <end position="110"/>
    </location>
</feature>
<evidence type="ECO:0000313" key="2">
    <source>
        <dbReference type="EMBL" id="MFD0949604.1"/>
    </source>
</evidence>
<dbReference type="EMBL" id="JBHTIT010000001">
    <property type="protein sequence ID" value="MFD0949604.1"/>
    <property type="molecule type" value="Genomic_DNA"/>
</dbReference>
<name>A0ABW3HEK5_9GAMM</name>
<dbReference type="Pfam" id="PF11026">
    <property type="entry name" value="DUF2721"/>
    <property type="match status" value="1"/>
</dbReference>
<keyword evidence="3" id="KW-1185">Reference proteome</keyword>
<dbReference type="RefSeq" id="WP_340674715.1">
    <property type="nucleotide sequence ID" value="NZ_JBHTIT010000001.1"/>
</dbReference>
<sequence>MDINVSTPSILFPAISLLLLAFTNRFLALANLIRQLHDQYKLKPEPAVLAQMAHLRHRLLLIRNMQACGVSSMVMCIVCIGMVLLSQPNLALISFILSLLLMLASLALSLREILISYRALEMHLADIEELHRED</sequence>
<keyword evidence="1" id="KW-0472">Membrane</keyword>
<protein>
    <submittedName>
        <fullName evidence="2">DUF2721 domain-containing protein</fullName>
    </submittedName>
</protein>
<organism evidence="2 3">
    <name type="scientific">Paraperlucidibaca wandonensis</name>
    <dbReference type="NCBI Taxonomy" id="1268273"/>
    <lineage>
        <taxon>Bacteria</taxon>
        <taxon>Pseudomonadati</taxon>
        <taxon>Pseudomonadota</taxon>
        <taxon>Gammaproteobacteria</taxon>
        <taxon>Moraxellales</taxon>
        <taxon>Moraxellaceae</taxon>
        <taxon>Paraperlucidibaca</taxon>
    </lineage>
</organism>
<dbReference type="Proteomes" id="UP001597044">
    <property type="component" value="Unassembled WGS sequence"/>
</dbReference>
<feature type="transmembrane region" description="Helical" evidence="1">
    <location>
        <begin position="12"/>
        <end position="33"/>
    </location>
</feature>
<accession>A0ABW3HEK5</accession>
<keyword evidence="1" id="KW-0812">Transmembrane</keyword>
<evidence type="ECO:0000313" key="3">
    <source>
        <dbReference type="Proteomes" id="UP001597044"/>
    </source>
</evidence>
<evidence type="ECO:0000256" key="1">
    <source>
        <dbReference type="SAM" id="Phobius"/>
    </source>
</evidence>
<feature type="transmembrane region" description="Helical" evidence="1">
    <location>
        <begin position="61"/>
        <end position="84"/>
    </location>
</feature>
<dbReference type="InterPro" id="IPR021279">
    <property type="entry name" value="DUF2721"/>
</dbReference>
<reference evidence="3" key="1">
    <citation type="journal article" date="2019" name="Int. J. Syst. Evol. Microbiol.">
        <title>The Global Catalogue of Microorganisms (GCM) 10K type strain sequencing project: providing services to taxonomists for standard genome sequencing and annotation.</title>
        <authorList>
            <consortium name="The Broad Institute Genomics Platform"/>
            <consortium name="The Broad Institute Genome Sequencing Center for Infectious Disease"/>
            <person name="Wu L."/>
            <person name="Ma J."/>
        </authorList>
    </citation>
    <scope>NUCLEOTIDE SEQUENCE [LARGE SCALE GENOMIC DNA]</scope>
    <source>
        <strain evidence="3">CCUG 63419</strain>
    </source>
</reference>
<keyword evidence="1" id="KW-1133">Transmembrane helix</keyword>